<evidence type="ECO:0008006" key="4">
    <source>
        <dbReference type="Google" id="ProtNLM"/>
    </source>
</evidence>
<dbReference type="PANTHER" id="PTHR40866">
    <property type="entry name" value="BED-TYPE DOMAIN-CONTAINING PROTEIN"/>
    <property type="match status" value="1"/>
</dbReference>
<dbReference type="InterPro" id="IPR012337">
    <property type="entry name" value="RNaseH-like_sf"/>
</dbReference>
<proteinExistence type="predicted"/>
<evidence type="ECO:0000313" key="2">
    <source>
        <dbReference type="EMBL" id="EGZ06100.1"/>
    </source>
</evidence>
<reference evidence="2 3" key="1">
    <citation type="journal article" date="2006" name="Science">
        <title>Phytophthora genome sequences uncover evolutionary origins and mechanisms of pathogenesis.</title>
        <authorList>
            <person name="Tyler B.M."/>
            <person name="Tripathy S."/>
            <person name="Zhang X."/>
            <person name="Dehal P."/>
            <person name="Jiang R.H."/>
            <person name="Aerts A."/>
            <person name="Arredondo F.D."/>
            <person name="Baxter L."/>
            <person name="Bensasson D."/>
            <person name="Beynon J.L."/>
            <person name="Chapman J."/>
            <person name="Damasceno C.M."/>
            <person name="Dorrance A.E."/>
            <person name="Dou D."/>
            <person name="Dickerman A.W."/>
            <person name="Dubchak I.L."/>
            <person name="Garbelotto M."/>
            <person name="Gijzen M."/>
            <person name="Gordon S.G."/>
            <person name="Govers F."/>
            <person name="Grunwald N.J."/>
            <person name="Huang W."/>
            <person name="Ivors K.L."/>
            <person name="Jones R.W."/>
            <person name="Kamoun S."/>
            <person name="Krampis K."/>
            <person name="Lamour K.H."/>
            <person name="Lee M.K."/>
            <person name="McDonald W.H."/>
            <person name="Medina M."/>
            <person name="Meijer H.J."/>
            <person name="Nordberg E.K."/>
            <person name="Maclean D.J."/>
            <person name="Ospina-Giraldo M.D."/>
            <person name="Morris P.F."/>
            <person name="Phuntumart V."/>
            <person name="Putnam N.H."/>
            <person name="Rash S."/>
            <person name="Rose J.K."/>
            <person name="Sakihama Y."/>
            <person name="Salamov A.A."/>
            <person name="Savidor A."/>
            <person name="Scheuring C.F."/>
            <person name="Smith B.M."/>
            <person name="Sobral B.W."/>
            <person name="Terry A."/>
            <person name="Torto-Alalibo T.A."/>
            <person name="Win J."/>
            <person name="Xu Z."/>
            <person name="Zhang H."/>
            <person name="Grigoriev I.V."/>
            <person name="Rokhsar D.S."/>
            <person name="Boore J.L."/>
        </authorList>
    </citation>
    <scope>NUCLEOTIDE SEQUENCE [LARGE SCALE GENOMIC DNA]</scope>
    <source>
        <strain evidence="2 3">P6497</strain>
    </source>
</reference>
<name>G5AD46_PHYSP</name>
<protein>
    <recommendedName>
        <fullName evidence="4">HAT C-terminal dimerisation domain-containing protein</fullName>
    </recommendedName>
</protein>
<dbReference type="AlphaFoldDB" id="G5AD46"/>
<sequence>MDGWTASCRHYVALFAVYRDSTCGADADERRCKSRRYILLAFCPLDDESDMGSQAHYDFIADTLSVYECSWSRVSFLVGDNCSTNQCIGRKEGALPLIGCASHRFNLAVRAFLEAHETMVEKVHKFMKKLATVKGRAVLKKISKLHPKLNNVTRWSSTYEMLERFVALHPHVKMLEFKYLEKIRIVDLLFIPHEFAQAEELLAQLANLEEATQELQKEELTLAAARDLFDLAIKRYPAAYKRRKTTKKNASYVDVSYIPPTSNVCERFFSSAKLVYSDLRKKMDYETLEDVMMLKYNDALWNTYTVQSICARHPATCSTMD</sequence>
<accession>G5AD46</accession>
<dbReference type="Proteomes" id="UP000002640">
    <property type="component" value="Unassembled WGS sequence"/>
</dbReference>
<dbReference type="EMBL" id="JH159164">
    <property type="protein sequence ID" value="EGZ06100.1"/>
    <property type="molecule type" value="Genomic_DNA"/>
</dbReference>
<organism evidence="2 3">
    <name type="scientific">Phytophthora sojae (strain P6497)</name>
    <name type="common">Soybean stem and root rot agent</name>
    <name type="synonym">Phytophthora megasperma f. sp. glycines</name>
    <dbReference type="NCBI Taxonomy" id="1094619"/>
    <lineage>
        <taxon>Eukaryota</taxon>
        <taxon>Sar</taxon>
        <taxon>Stramenopiles</taxon>
        <taxon>Oomycota</taxon>
        <taxon>Peronosporomycetes</taxon>
        <taxon>Peronosporales</taxon>
        <taxon>Peronosporaceae</taxon>
        <taxon>Phytophthora</taxon>
    </lineage>
</organism>
<dbReference type="GeneID" id="20661690"/>
<dbReference type="RefSeq" id="XP_009537997.1">
    <property type="nucleotide sequence ID" value="XM_009539702.1"/>
</dbReference>
<gene>
    <name evidence="2" type="ORF">PHYSODRAFT_532032</name>
</gene>
<dbReference type="InParanoid" id="G5AD46"/>
<dbReference type="PANTHER" id="PTHR40866:SF1">
    <property type="entry name" value="BED-TYPE DOMAIN-CONTAINING PROTEIN"/>
    <property type="match status" value="1"/>
</dbReference>
<evidence type="ECO:0000256" key="1">
    <source>
        <dbReference type="SAM" id="Coils"/>
    </source>
</evidence>
<dbReference type="KEGG" id="psoj:PHYSODRAFT_532032"/>
<evidence type="ECO:0000313" key="3">
    <source>
        <dbReference type="Proteomes" id="UP000002640"/>
    </source>
</evidence>
<feature type="coiled-coil region" evidence="1">
    <location>
        <begin position="198"/>
        <end position="228"/>
    </location>
</feature>
<keyword evidence="3" id="KW-1185">Reference proteome</keyword>
<dbReference type="SUPFAM" id="SSF53098">
    <property type="entry name" value="Ribonuclease H-like"/>
    <property type="match status" value="1"/>
</dbReference>
<keyword evidence="1" id="KW-0175">Coiled coil</keyword>